<keyword evidence="6 9" id="KW-0584">Phenylalanine biosynthesis</keyword>
<accession>A0ABV8WX20</accession>
<dbReference type="PROSITE" id="PS00858">
    <property type="entry name" value="PREPHENATE_DEHYDR_2"/>
    <property type="match status" value="1"/>
</dbReference>
<dbReference type="PANTHER" id="PTHR21022:SF19">
    <property type="entry name" value="PREPHENATE DEHYDRATASE-RELATED"/>
    <property type="match status" value="1"/>
</dbReference>
<dbReference type="Pfam" id="PF01842">
    <property type="entry name" value="ACT"/>
    <property type="match status" value="1"/>
</dbReference>
<dbReference type="GO" id="GO:0004664">
    <property type="term" value="F:prephenate dehydratase activity"/>
    <property type="evidence" value="ECO:0007669"/>
    <property type="project" value="UniProtKB-EC"/>
</dbReference>
<dbReference type="PROSITE" id="PS51171">
    <property type="entry name" value="PREPHENATE_DEHYDR_3"/>
    <property type="match status" value="1"/>
</dbReference>
<feature type="domain" description="Prephenate dehydratase" evidence="10">
    <location>
        <begin position="4"/>
        <end position="185"/>
    </location>
</feature>
<gene>
    <name evidence="9 12" type="primary">pheA</name>
    <name evidence="12" type="ORF">ACFOY7_12985</name>
</gene>
<dbReference type="NCBIfam" id="NF008865">
    <property type="entry name" value="PRK11898.1"/>
    <property type="match status" value="1"/>
</dbReference>
<dbReference type="InterPro" id="IPR002912">
    <property type="entry name" value="ACT_dom"/>
</dbReference>
<dbReference type="PROSITE" id="PS51671">
    <property type="entry name" value="ACT"/>
    <property type="match status" value="1"/>
</dbReference>
<dbReference type="PROSITE" id="PS00857">
    <property type="entry name" value="PREPHENATE_DEHYDR_1"/>
    <property type="match status" value="1"/>
</dbReference>
<dbReference type="CDD" id="cd04905">
    <property type="entry name" value="ACT_CM-PDT"/>
    <property type="match status" value="1"/>
</dbReference>
<dbReference type="PANTHER" id="PTHR21022">
    <property type="entry name" value="PREPHENATE DEHYDRATASE P PROTEIN"/>
    <property type="match status" value="1"/>
</dbReference>
<evidence type="ECO:0000256" key="1">
    <source>
        <dbReference type="ARBA" id="ARBA00004741"/>
    </source>
</evidence>
<evidence type="ECO:0000256" key="8">
    <source>
        <dbReference type="ARBA" id="ARBA00047848"/>
    </source>
</evidence>
<dbReference type="InterPro" id="IPR008242">
    <property type="entry name" value="Chor_mutase/pphenate_deHydtase"/>
</dbReference>
<dbReference type="SUPFAM" id="SSF53850">
    <property type="entry name" value="Periplasmic binding protein-like II"/>
    <property type="match status" value="1"/>
</dbReference>
<comment type="catalytic activity">
    <reaction evidence="8 9">
        <text>prephenate + H(+) = 3-phenylpyruvate + CO2 + H2O</text>
        <dbReference type="Rhea" id="RHEA:21648"/>
        <dbReference type="ChEBI" id="CHEBI:15377"/>
        <dbReference type="ChEBI" id="CHEBI:15378"/>
        <dbReference type="ChEBI" id="CHEBI:16526"/>
        <dbReference type="ChEBI" id="CHEBI:18005"/>
        <dbReference type="ChEBI" id="CHEBI:29934"/>
        <dbReference type="EC" id="4.2.1.51"/>
    </reaction>
</comment>
<comment type="caution">
    <text evidence="12">The sequence shown here is derived from an EMBL/GenBank/DDBJ whole genome shotgun (WGS) entry which is preliminary data.</text>
</comment>
<dbReference type="Gene3D" id="3.30.70.260">
    <property type="match status" value="1"/>
</dbReference>
<keyword evidence="13" id="KW-1185">Reference proteome</keyword>
<evidence type="ECO:0000256" key="3">
    <source>
        <dbReference type="ARBA" id="ARBA00021872"/>
    </source>
</evidence>
<evidence type="ECO:0000256" key="5">
    <source>
        <dbReference type="ARBA" id="ARBA00023141"/>
    </source>
</evidence>
<comment type="pathway">
    <text evidence="1 9">Amino-acid biosynthesis; L-phenylalanine biosynthesis; phenylpyruvate from prephenate: step 1/1.</text>
</comment>
<organism evidence="12 13">
    <name type="scientific">Gracilibacillus xinjiangensis</name>
    <dbReference type="NCBI Taxonomy" id="1193282"/>
    <lineage>
        <taxon>Bacteria</taxon>
        <taxon>Bacillati</taxon>
        <taxon>Bacillota</taxon>
        <taxon>Bacilli</taxon>
        <taxon>Bacillales</taxon>
        <taxon>Bacillaceae</taxon>
        <taxon>Gracilibacillus</taxon>
    </lineage>
</organism>
<dbReference type="Proteomes" id="UP001595882">
    <property type="component" value="Unassembled WGS sequence"/>
</dbReference>
<reference evidence="13" key="1">
    <citation type="journal article" date="2019" name="Int. J. Syst. Evol. Microbiol.">
        <title>The Global Catalogue of Microorganisms (GCM) 10K type strain sequencing project: providing services to taxonomists for standard genome sequencing and annotation.</title>
        <authorList>
            <consortium name="The Broad Institute Genomics Platform"/>
            <consortium name="The Broad Institute Genome Sequencing Center for Infectious Disease"/>
            <person name="Wu L."/>
            <person name="Ma J."/>
        </authorList>
    </citation>
    <scope>NUCLEOTIDE SEQUENCE [LARGE SCALE GENOMIC DNA]</scope>
    <source>
        <strain evidence="13">CCUG 37865</strain>
    </source>
</reference>
<dbReference type="InterPro" id="IPR001086">
    <property type="entry name" value="Preph_deHydtase"/>
</dbReference>
<dbReference type="InterPro" id="IPR018528">
    <property type="entry name" value="Preph_deHydtase_CS"/>
</dbReference>
<evidence type="ECO:0000256" key="9">
    <source>
        <dbReference type="RuleBase" id="RU361254"/>
    </source>
</evidence>
<dbReference type="Gene3D" id="3.40.190.10">
    <property type="entry name" value="Periplasmic binding protein-like II"/>
    <property type="match status" value="2"/>
</dbReference>
<dbReference type="SUPFAM" id="SSF55021">
    <property type="entry name" value="ACT-like"/>
    <property type="match status" value="1"/>
</dbReference>
<evidence type="ECO:0000313" key="12">
    <source>
        <dbReference type="EMBL" id="MFC4403984.1"/>
    </source>
</evidence>
<dbReference type="Pfam" id="PF00800">
    <property type="entry name" value="PDT"/>
    <property type="match status" value="1"/>
</dbReference>
<proteinExistence type="predicted"/>
<dbReference type="EC" id="4.2.1.51" evidence="2 9"/>
<dbReference type="RefSeq" id="WP_390252523.1">
    <property type="nucleotide sequence ID" value="NZ_JBHSDT010000008.1"/>
</dbReference>
<evidence type="ECO:0000256" key="2">
    <source>
        <dbReference type="ARBA" id="ARBA00013147"/>
    </source>
</evidence>
<dbReference type="EMBL" id="JBHSDT010000008">
    <property type="protein sequence ID" value="MFC4403984.1"/>
    <property type="molecule type" value="Genomic_DNA"/>
</dbReference>
<evidence type="ECO:0000259" key="10">
    <source>
        <dbReference type="PROSITE" id="PS51171"/>
    </source>
</evidence>
<evidence type="ECO:0000256" key="4">
    <source>
        <dbReference type="ARBA" id="ARBA00022605"/>
    </source>
</evidence>
<feature type="domain" description="ACT" evidence="11">
    <location>
        <begin position="204"/>
        <end position="281"/>
    </location>
</feature>
<evidence type="ECO:0000259" key="11">
    <source>
        <dbReference type="PROSITE" id="PS51671"/>
    </source>
</evidence>
<evidence type="ECO:0000256" key="7">
    <source>
        <dbReference type="ARBA" id="ARBA00023239"/>
    </source>
</evidence>
<evidence type="ECO:0000313" key="13">
    <source>
        <dbReference type="Proteomes" id="UP001595882"/>
    </source>
</evidence>
<keyword evidence="7 9" id="KW-0456">Lyase</keyword>
<evidence type="ECO:0000256" key="6">
    <source>
        <dbReference type="ARBA" id="ARBA00023222"/>
    </source>
</evidence>
<sequence>MSETIGYLGPKGTFTKIAVDSMFNGEVKKGYKNIPECIDAVQNKEIDYAVVPLENTIEGTVNITLDYIIQAKDVKIVSEVIVPIRQHLMVHSSNAAQPLDKLSIIYSHPHAIAQCHAYLRNELPNVKANSMASTAAAAEYVSKHPEENVAAIANHLAAKEYDLSIVEKDIHDFDNNHTRFVVLHKENAALTSNKLEEKGYKTTITVSLPSDRPGALHQVLSAFAWRNLNLSKIESRPMKTGLGNYYFLIDIEQKLDEVLIPNAIAEMESLGCSVEILGSYPYYLHSGNGVTLAI</sequence>
<protein>
    <recommendedName>
        <fullName evidence="3 9">Prephenate dehydratase</fullName>
        <shortName evidence="9">PDT</shortName>
        <ecNumber evidence="2 9">4.2.1.51</ecNumber>
    </recommendedName>
</protein>
<keyword evidence="4 9" id="KW-0028">Amino-acid biosynthesis</keyword>
<name>A0ABV8WX20_9BACI</name>
<dbReference type="PIRSF" id="PIRSF001500">
    <property type="entry name" value="Chor_mut_pdt_Ppr"/>
    <property type="match status" value="1"/>
</dbReference>
<dbReference type="InterPro" id="IPR045865">
    <property type="entry name" value="ACT-like_dom_sf"/>
</dbReference>
<keyword evidence="5 9" id="KW-0057">Aromatic amino acid biosynthesis</keyword>
<dbReference type="CDD" id="cd13633">
    <property type="entry name" value="PBP2_Sa-PDT_like"/>
    <property type="match status" value="1"/>
</dbReference>